<reference evidence="7" key="1">
    <citation type="submission" date="2023-05" db="EMBL/GenBank/DDBJ databases">
        <authorList>
            <person name="Huff M."/>
        </authorList>
    </citation>
    <scope>NUCLEOTIDE SEQUENCE</scope>
</reference>
<evidence type="ECO:0000256" key="4">
    <source>
        <dbReference type="ARBA" id="ARBA00023187"/>
    </source>
</evidence>
<dbReference type="PANTHER" id="PTHR31846">
    <property type="entry name" value="CRS1 / YHBY (CRM) DOMAIN-CONTAINING PROTEIN"/>
    <property type="match status" value="1"/>
</dbReference>
<keyword evidence="8" id="KW-1185">Reference proteome</keyword>
<dbReference type="GO" id="GO:1990904">
    <property type="term" value="C:ribonucleoprotein complex"/>
    <property type="evidence" value="ECO:0007669"/>
    <property type="project" value="UniProtKB-KW"/>
</dbReference>
<dbReference type="GO" id="GO:0003729">
    <property type="term" value="F:mRNA binding"/>
    <property type="evidence" value="ECO:0007669"/>
    <property type="project" value="InterPro"/>
</dbReference>
<keyword evidence="4" id="KW-0508">mRNA splicing</keyword>
<dbReference type="EMBL" id="OU503048">
    <property type="protein sequence ID" value="CAI9775039.1"/>
    <property type="molecule type" value="Genomic_DNA"/>
</dbReference>
<dbReference type="GO" id="GO:0000375">
    <property type="term" value="P:RNA splicing, via transesterification reactions"/>
    <property type="evidence" value="ECO:0007669"/>
    <property type="project" value="InterPro"/>
</dbReference>
<keyword evidence="3" id="KW-0809">Transit peptide</keyword>
<evidence type="ECO:0000256" key="1">
    <source>
        <dbReference type="ARBA" id="ARBA00022664"/>
    </source>
</evidence>
<dbReference type="PANTHER" id="PTHR31846:SF10">
    <property type="entry name" value="CHLOROPLASTIC GROUP IIA INTRON SPLICING FACILITATOR CRS1, CHLOROPLASTIC"/>
    <property type="match status" value="1"/>
</dbReference>
<dbReference type="GO" id="GO:0006397">
    <property type="term" value="P:mRNA processing"/>
    <property type="evidence" value="ECO:0007669"/>
    <property type="project" value="UniProtKB-KW"/>
</dbReference>
<proteinExistence type="predicted"/>
<sequence length="170" mass="19513">MKFTKPRPRKDSTFDKIEEHPDKALAGKVSGGRGKKAMKKIFQGIEKLQETENLEETQMDSKNVKFTFVLGELWENAVFENVVGVQEDSEVAKKSLESIEFDIPFGEVENEGKLKKMPWERDEKMVIRRVKKEKEVTTTELVLDGVLLKRLQGEAAMTRKWVKVKKVGVT</sequence>
<keyword evidence="5" id="KW-0687">Ribonucleoprotein</keyword>
<evidence type="ECO:0000256" key="3">
    <source>
        <dbReference type="ARBA" id="ARBA00022946"/>
    </source>
</evidence>
<dbReference type="InterPro" id="IPR045278">
    <property type="entry name" value="CRS1/CFM2/CFM3"/>
</dbReference>
<dbReference type="AlphaFoldDB" id="A0AAD1ZSY1"/>
<protein>
    <submittedName>
        <fullName evidence="7">Uncharacterized protein</fullName>
    </submittedName>
</protein>
<evidence type="ECO:0000313" key="7">
    <source>
        <dbReference type="EMBL" id="CAI9775039.1"/>
    </source>
</evidence>
<evidence type="ECO:0000256" key="2">
    <source>
        <dbReference type="ARBA" id="ARBA00022737"/>
    </source>
</evidence>
<evidence type="ECO:0000313" key="8">
    <source>
        <dbReference type="Proteomes" id="UP000834106"/>
    </source>
</evidence>
<feature type="region of interest" description="Disordered" evidence="6">
    <location>
        <begin position="1"/>
        <end position="31"/>
    </location>
</feature>
<evidence type="ECO:0000256" key="5">
    <source>
        <dbReference type="ARBA" id="ARBA00023274"/>
    </source>
</evidence>
<dbReference type="Proteomes" id="UP000834106">
    <property type="component" value="Chromosome 13"/>
</dbReference>
<accession>A0AAD1ZSY1</accession>
<gene>
    <name evidence="7" type="ORF">FPE_LOCUS22469</name>
</gene>
<keyword evidence="1" id="KW-0507">mRNA processing</keyword>
<name>A0AAD1ZSY1_9LAMI</name>
<keyword evidence="2" id="KW-0677">Repeat</keyword>
<organism evidence="7 8">
    <name type="scientific">Fraxinus pennsylvanica</name>
    <dbReference type="NCBI Taxonomy" id="56036"/>
    <lineage>
        <taxon>Eukaryota</taxon>
        <taxon>Viridiplantae</taxon>
        <taxon>Streptophyta</taxon>
        <taxon>Embryophyta</taxon>
        <taxon>Tracheophyta</taxon>
        <taxon>Spermatophyta</taxon>
        <taxon>Magnoliopsida</taxon>
        <taxon>eudicotyledons</taxon>
        <taxon>Gunneridae</taxon>
        <taxon>Pentapetalae</taxon>
        <taxon>asterids</taxon>
        <taxon>lamiids</taxon>
        <taxon>Lamiales</taxon>
        <taxon>Oleaceae</taxon>
        <taxon>Oleeae</taxon>
        <taxon>Fraxinus</taxon>
    </lineage>
</organism>
<evidence type="ECO:0000256" key="6">
    <source>
        <dbReference type="SAM" id="MobiDB-lite"/>
    </source>
</evidence>
<feature type="compositionally biased region" description="Basic and acidic residues" evidence="6">
    <location>
        <begin position="9"/>
        <end position="25"/>
    </location>
</feature>